<accession>A0ABT1E840</accession>
<gene>
    <name evidence="1" type="ORF">NK125_06135</name>
</gene>
<reference evidence="1 2" key="1">
    <citation type="journal article" date="2022" name="Genome Biol. Evol.">
        <title>Host diet, physiology and behaviors set the stage for Lachnospiraceae cladogenesis.</title>
        <authorList>
            <person name="Vera-Ponce De Leon A."/>
            <person name="Schneider M."/>
            <person name="Jahnes B.C."/>
            <person name="Sadowski V."/>
            <person name="Camuy-Velez L.A."/>
            <person name="Duan J."/>
            <person name="Sabree Z.L."/>
        </authorList>
    </citation>
    <scope>NUCLEOTIDE SEQUENCE [LARGE SCALE GENOMIC DNA]</scope>
    <source>
        <strain evidence="1 2">PAL113</strain>
    </source>
</reference>
<dbReference type="RefSeq" id="WP_262065783.1">
    <property type="nucleotide sequence ID" value="NZ_JAMXOD010000006.1"/>
</dbReference>
<dbReference type="Proteomes" id="UP001523566">
    <property type="component" value="Unassembled WGS sequence"/>
</dbReference>
<evidence type="ECO:0000313" key="2">
    <source>
        <dbReference type="Proteomes" id="UP001523566"/>
    </source>
</evidence>
<protein>
    <submittedName>
        <fullName evidence="1">DUF5688 family protein</fullName>
    </submittedName>
</protein>
<dbReference type="EMBL" id="JAMZFW010000006">
    <property type="protein sequence ID" value="MCP1101995.1"/>
    <property type="molecule type" value="Genomic_DNA"/>
</dbReference>
<keyword evidence="2" id="KW-1185">Reference proteome</keyword>
<comment type="caution">
    <text evidence="1">The sequence shown here is derived from an EMBL/GenBank/DDBJ whole genome shotgun (WGS) entry which is preliminary data.</text>
</comment>
<dbReference type="Pfam" id="PF18941">
    <property type="entry name" value="DUF5688"/>
    <property type="match status" value="1"/>
</dbReference>
<sequence>MSYKEFQKDLFKQLQKVVPTEMKGNISLEQVGQINDVETPNIKVALSDSEDVMYGLDAYYELYCDGYNIDNISHMIWEDVESRKQTFQFPSADSFNNENIEFRIKTKKGNAKHLEKHIYTDMGNGLVATYCFAEIFGKNTAAPIGDKLFATLGMTKEELHMLALDNTQRRNPETLEHIENVLNNMISGSDKEATWNEDLKVDSGDMLILSNRQMSYGAAALFYPEVMNKIGKVVGEDYYVLPSSIHEVLIVPVSVDIPASELRDMVRDINETQVQPKEQLSDEVYKYDYTHKKLELAVDKQMDRNIIPRKR</sequence>
<organism evidence="1 2">
    <name type="scientific">Aequitasia blattaphilus</name>
    <dbReference type="NCBI Taxonomy" id="2949332"/>
    <lineage>
        <taxon>Bacteria</taxon>
        <taxon>Bacillati</taxon>
        <taxon>Bacillota</taxon>
        <taxon>Clostridia</taxon>
        <taxon>Lachnospirales</taxon>
        <taxon>Lachnospiraceae</taxon>
        <taxon>Aequitasia</taxon>
    </lineage>
</organism>
<dbReference type="InterPro" id="IPR043743">
    <property type="entry name" value="DUF5688"/>
</dbReference>
<proteinExistence type="predicted"/>
<name>A0ABT1E840_9FIRM</name>
<evidence type="ECO:0000313" key="1">
    <source>
        <dbReference type="EMBL" id="MCP1101995.1"/>
    </source>
</evidence>